<feature type="non-terminal residue" evidence="2">
    <location>
        <position position="1"/>
    </location>
</feature>
<evidence type="ECO:0000313" key="3">
    <source>
        <dbReference type="Proteomes" id="UP000574390"/>
    </source>
</evidence>
<protein>
    <submittedName>
        <fullName evidence="2">Uncharacterized protein</fullName>
    </submittedName>
</protein>
<comment type="caution">
    <text evidence="2">The sequence shown here is derived from an EMBL/GenBank/DDBJ whole genome shotgun (WGS) entry which is preliminary data.</text>
</comment>
<sequence length="123" mass="13294">IFLFSTSYEIAFTLSPSSLKAVASAGNLVFLAIGFALAGVIFQLCAPWLPNFDPNKPTVASHKEAHYEYFYSVLIGLCGIGAIGCLSLIPYFKRVAEANKELEVASQKDGDIETEQSEGRLEG</sequence>
<keyword evidence="1" id="KW-0812">Transmembrane</keyword>
<keyword evidence="1" id="KW-0472">Membrane</keyword>
<dbReference type="InterPro" id="IPR036259">
    <property type="entry name" value="MFS_trans_sf"/>
</dbReference>
<keyword evidence="1" id="KW-1133">Transmembrane helix</keyword>
<dbReference type="Gene3D" id="1.20.1250.20">
    <property type="entry name" value="MFS general substrate transporter like domains"/>
    <property type="match status" value="1"/>
</dbReference>
<feature type="transmembrane region" description="Helical" evidence="1">
    <location>
        <begin position="69"/>
        <end position="92"/>
    </location>
</feature>
<feature type="transmembrane region" description="Helical" evidence="1">
    <location>
        <begin position="28"/>
        <end position="49"/>
    </location>
</feature>
<proteinExistence type="predicted"/>
<dbReference type="AlphaFoldDB" id="A0A7J6U316"/>
<accession>A0A7J6U316</accession>
<reference evidence="2 3" key="1">
    <citation type="submission" date="2020-04" db="EMBL/GenBank/DDBJ databases">
        <title>Perkinsus olseni comparative genomics.</title>
        <authorList>
            <person name="Bogema D.R."/>
        </authorList>
    </citation>
    <scope>NUCLEOTIDE SEQUENCE [LARGE SCALE GENOMIC DNA]</scope>
    <source>
        <strain evidence="2">ATCC PRA-205</strain>
    </source>
</reference>
<gene>
    <name evidence="2" type="ORF">FOZ62_014500</name>
</gene>
<dbReference type="Proteomes" id="UP000574390">
    <property type="component" value="Unassembled WGS sequence"/>
</dbReference>
<evidence type="ECO:0000256" key="1">
    <source>
        <dbReference type="SAM" id="Phobius"/>
    </source>
</evidence>
<evidence type="ECO:0000313" key="2">
    <source>
        <dbReference type="EMBL" id="KAF4751913.1"/>
    </source>
</evidence>
<organism evidence="2 3">
    <name type="scientific">Perkinsus olseni</name>
    <name type="common">Perkinsus atlanticus</name>
    <dbReference type="NCBI Taxonomy" id="32597"/>
    <lineage>
        <taxon>Eukaryota</taxon>
        <taxon>Sar</taxon>
        <taxon>Alveolata</taxon>
        <taxon>Perkinsozoa</taxon>
        <taxon>Perkinsea</taxon>
        <taxon>Perkinsida</taxon>
        <taxon>Perkinsidae</taxon>
        <taxon>Perkinsus</taxon>
    </lineage>
</organism>
<name>A0A7J6U316_PEROL</name>
<dbReference type="EMBL" id="JABANM010002835">
    <property type="protein sequence ID" value="KAF4751913.1"/>
    <property type="molecule type" value="Genomic_DNA"/>
</dbReference>
<dbReference type="SUPFAM" id="SSF103473">
    <property type="entry name" value="MFS general substrate transporter"/>
    <property type="match status" value="1"/>
</dbReference>